<feature type="binding site" evidence="14">
    <location>
        <position position="40"/>
    </location>
    <ligand>
        <name>L-threonine</name>
        <dbReference type="ChEBI" id="CHEBI:57926"/>
    </ligand>
</feature>
<dbReference type="RefSeq" id="WP_243644885.1">
    <property type="nucleotide sequence ID" value="NZ_CP119676.1"/>
</dbReference>
<dbReference type="PANTHER" id="PTHR17490">
    <property type="entry name" value="SUA5"/>
    <property type="match status" value="1"/>
</dbReference>
<sequence length="339" mass="35874">MTQDFPLPQHSRIVETDEDTLAMAAQAIRDGKLVAFPTETVYGLGADAASDRAVASIFDAKDRPQFNPLIVHFADAGQAALEVVFDDRARKLTQAFWPGSLTLVLPRRKDSSISLVASAGLDTLAVRVPDNIIARALIETSGRPIAAPSANRSGTLSPTAALHVELSLRDKVDIILDGGSCAVGIESTIVDLSGETPTLLRPGAIPMEDIAALLGPIALPGNGSAVKAPGMMSRHYAPSIPIRINITPENRQRGEAYLTFGPDAPKRAALNLSRKGDLKEAAGNLFAMLRALDMPGIRGIAVQPIPDVGLGRAINDRLERAALSLEKRALPKSIPDVNA</sequence>
<evidence type="ECO:0000313" key="17">
    <source>
        <dbReference type="Proteomes" id="UP000295304"/>
    </source>
</evidence>
<dbReference type="Pfam" id="PF03481">
    <property type="entry name" value="Sua5_C"/>
    <property type="match status" value="1"/>
</dbReference>
<dbReference type="PANTHER" id="PTHR17490:SF16">
    <property type="entry name" value="THREONYLCARBAMOYL-AMP SYNTHASE"/>
    <property type="match status" value="1"/>
</dbReference>
<dbReference type="InterPro" id="IPR050156">
    <property type="entry name" value="TC-AMP_synthase_SUA5"/>
</dbReference>
<evidence type="ECO:0000256" key="10">
    <source>
        <dbReference type="ARBA" id="ARBA00022840"/>
    </source>
</evidence>
<keyword evidence="7 13" id="KW-0819">tRNA processing</keyword>
<dbReference type="GO" id="GO:0006450">
    <property type="term" value="P:regulation of translational fidelity"/>
    <property type="evidence" value="ECO:0007669"/>
    <property type="project" value="TreeGrafter"/>
</dbReference>
<evidence type="ECO:0000259" key="15">
    <source>
        <dbReference type="PROSITE" id="PS51163"/>
    </source>
</evidence>
<comment type="function">
    <text evidence="13">Required for the formation of a threonylcarbamoyl group on adenosine at position 37 (t(6)A37) in tRNAs that read codons beginning with adenine.</text>
</comment>
<reference evidence="16 17" key="1">
    <citation type="submission" date="2019-03" db="EMBL/GenBank/DDBJ databases">
        <title>Genomic Encyclopedia of Type Strains, Phase IV (KMG-IV): sequencing the most valuable type-strain genomes for metagenomic binning, comparative biology and taxonomic classification.</title>
        <authorList>
            <person name="Goeker M."/>
        </authorList>
    </citation>
    <scope>NUCLEOTIDE SEQUENCE [LARGE SCALE GENOMIC DNA]</scope>
    <source>
        <strain evidence="16 17">DSM 101688</strain>
    </source>
</reference>
<dbReference type="InterPro" id="IPR005145">
    <property type="entry name" value="Sua5_C"/>
</dbReference>
<keyword evidence="17" id="KW-1185">Reference proteome</keyword>
<evidence type="ECO:0000256" key="8">
    <source>
        <dbReference type="ARBA" id="ARBA00022695"/>
    </source>
</evidence>
<keyword evidence="5 13" id="KW-0963">Cytoplasm</keyword>
<evidence type="ECO:0000256" key="1">
    <source>
        <dbReference type="ARBA" id="ARBA00004496"/>
    </source>
</evidence>
<dbReference type="PROSITE" id="PS51163">
    <property type="entry name" value="YRDC"/>
    <property type="match status" value="1"/>
</dbReference>
<dbReference type="Proteomes" id="UP000295304">
    <property type="component" value="Unassembled WGS sequence"/>
</dbReference>
<evidence type="ECO:0000256" key="2">
    <source>
        <dbReference type="ARBA" id="ARBA00007663"/>
    </source>
</evidence>
<dbReference type="InterPro" id="IPR006070">
    <property type="entry name" value="Sua5-like_dom"/>
</dbReference>
<dbReference type="PIRSF" id="PIRSF004930">
    <property type="entry name" value="Tln_factor_SUA5"/>
    <property type="match status" value="1"/>
</dbReference>
<comment type="catalytic activity">
    <reaction evidence="12 13">
        <text>L-threonine + hydrogencarbonate + ATP = L-threonylcarbamoyladenylate + diphosphate + H2O</text>
        <dbReference type="Rhea" id="RHEA:36407"/>
        <dbReference type="ChEBI" id="CHEBI:15377"/>
        <dbReference type="ChEBI" id="CHEBI:17544"/>
        <dbReference type="ChEBI" id="CHEBI:30616"/>
        <dbReference type="ChEBI" id="CHEBI:33019"/>
        <dbReference type="ChEBI" id="CHEBI:57926"/>
        <dbReference type="ChEBI" id="CHEBI:73682"/>
        <dbReference type="EC" id="2.7.7.87"/>
    </reaction>
</comment>
<evidence type="ECO:0000313" key="16">
    <source>
        <dbReference type="EMBL" id="TCS60111.1"/>
    </source>
</evidence>
<feature type="binding site" evidence="14">
    <location>
        <position position="149"/>
    </location>
    <ligand>
        <name>ATP</name>
        <dbReference type="ChEBI" id="CHEBI:30616"/>
    </ligand>
</feature>
<dbReference type="GO" id="GO:0005524">
    <property type="term" value="F:ATP binding"/>
    <property type="evidence" value="ECO:0007669"/>
    <property type="project" value="UniProtKB-UniRule"/>
</dbReference>
<dbReference type="EC" id="2.7.7.87" evidence="3 13"/>
<evidence type="ECO:0000256" key="3">
    <source>
        <dbReference type="ARBA" id="ARBA00012584"/>
    </source>
</evidence>
<dbReference type="Gene3D" id="3.40.50.11030">
    <property type="entry name" value="Threonylcarbamoyl-AMP synthase, C-terminal domain"/>
    <property type="match status" value="1"/>
</dbReference>
<dbReference type="AlphaFoldDB" id="A0A4V6NYG0"/>
<dbReference type="EMBL" id="SLZW01000012">
    <property type="protein sequence ID" value="TCS60111.1"/>
    <property type="molecule type" value="Genomic_DNA"/>
</dbReference>
<feature type="binding site" evidence="14">
    <location>
        <position position="201"/>
    </location>
    <ligand>
        <name>ATP</name>
        <dbReference type="ChEBI" id="CHEBI:30616"/>
    </ligand>
</feature>
<name>A0A4V6NYG0_9PROT</name>
<evidence type="ECO:0000256" key="9">
    <source>
        <dbReference type="ARBA" id="ARBA00022741"/>
    </source>
</evidence>
<keyword evidence="6 13" id="KW-0808">Transferase</keyword>
<dbReference type="NCBIfam" id="TIGR00057">
    <property type="entry name" value="L-threonylcarbamoyladenylate synthase"/>
    <property type="match status" value="1"/>
</dbReference>
<dbReference type="InterPro" id="IPR010923">
    <property type="entry name" value="T(6)A37_SUA5"/>
</dbReference>
<comment type="caution">
    <text evidence="16">The sequence shown here is derived from an EMBL/GenBank/DDBJ whole genome shotgun (WGS) entry which is preliminary data.</text>
</comment>
<protein>
    <recommendedName>
        <fullName evidence="4 13">Threonylcarbamoyl-AMP synthase</fullName>
        <shortName evidence="13">TC-AMP synthase</shortName>
        <ecNumber evidence="3 13">2.7.7.87</ecNumber>
    </recommendedName>
    <alternativeName>
        <fullName evidence="11 13">L-threonylcarbamoyladenylate synthase</fullName>
    </alternativeName>
</protein>
<feature type="binding site" evidence="14">
    <location>
        <position position="147"/>
    </location>
    <ligand>
        <name>L-threonine</name>
        <dbReference type="ChEBI" id="CHEBI:57926"/>
    </ligand>
</feature>
<keyword evidence="8 13" id="KW-0548">Nucleotidyltransferase</keyword>
<evidence type="ECO:0000256" key="11">
    <source>
        <dbReference type="ARBA" id="ARBA00029774"/>
    </source>
</evidence>
<dbReference type="GO" id="GO:0003725">
    <property type="term" value="F:double-stranded RNA binding"/>
    <property type="evidence" value="ECO:0007669"/>
    <property type="project" value="UniProtKB-UniRule"/>
</dbReference>
<evidence type="ECO:0000256" key="7">
    <source>
        <dbReference type="ARBA" id="ARBA00022694"/>
    </source>
</evidence>
<dbReference type="InterPro" id="IPR038385">
    <property type="entry name" value="Sua5/YwlC_C"/>
</dbReference>
<dbReference type="SUPFAM" id="SSF55821">
    <property type="entry name" value="YrdC/RibB"/>
    <property type="match status" value="1"/>
</dbReference>
<evidence type="ECO:0000256" key="4">
    <source>
        <dbReference type="ARBA" id="ARBA00015492"/>
    </source>
</evidence>
<comment type="subcellular location">
    <subcellularLocation>
        <location evidence="1 13">Cytoplasm</location>
    </subcellularLocation>
</comment>
<keyword evidence="10 13" id="KW-0067">ATP-binding</keyword>
<evidence type="ECO:0000256" key="14">
    <source>
        <dbReference type="PIRSR" id="PIRSR004930-1"/>
    </source>
</evidence>
<feature type="binding site" evidence="14">
    <location>
        <position position="127"/>
    </location>
    <ligand>
        <name>L-threonine</name>
        <dbReference type="ChEBI" id="CHEBI:57926"/>
    </ligand>
</feature>
<feature type="binding site" evidence="14">
    <location>
        <position position="67"/>
    </location>
    <ligand>
        <name>ATP</name>
        <dbReference type="ChEBI" id="CHEBI:30616"/>
    </ligand>
</feature>
<dbReference type="GO" id="GO:0061710">
    <property type="term" value="F:L-threonylcarbamoyladenylate synthase"/>
    <property type="evidence" value="ECO:0007669"/>
    <property type="project" value="UniProtKB-EC"/>
</dbReference>
<keyword evidence="9 13" id="KW-0547">Nucleotide-binding</keyword>
<organism evidence="16 17">
    <name type="scientific">Varunaivibrio sulfuroxidans</name>
    <dbReference type="NCBI Taxonomy" id="1773489"/>
    <lineage>
        <taxon>Bacteria</taxon>
        <taxon>Pseudomonadati</taxon>
        <taxon>Pseudomonadota</taxon>
        <taxon>Alphaproteobacteria</taxon>
        <taxon>Rhodospirillales</taxon>
        <taxon>Magnetovibrionaceae</taxon>
        <taxon>Varunaivibrio</taxon>
    </lineage>
</organism>
<evidence type="ECO:0000256" key="6">
    <source>
        <dbReference type="ARBA" id="ARBA00022679"/>
    </source>
</evidence>
<feature type="binding site" evidence="14">
    <location>
        <position position="123"/>
    </location>
    <ligand>
        <name>ATP</name>
        <dbReference type="ChEBI" id="CHEBI:30616"/>
    </ligand>
</feature>
<evidence type="ECO:0000256" key="12">
    <source>
        <dbReference type="ARBA" id="ARBA00048366"/>
    </source>
</evidence>
<accession>A0A4V6NYG0</accession>
<feature type="binding site" evidence="14">
    <location>
        <position position="72"/>
    </location>
    <ligand>
        <name>L-threonine</name>
        <dbReference type="ChEBI" id="CHEBI:57926"/>
    </ligand>
</feature>
<evidence type="ECO:0000256" key="13">
    <source>
        <dbReference type="PIRNR" id="PIRNR004930"/>
    </source>
</evidence>
<proteinExistence type="inferred from homology"/>
<feature type="domain" description="YrdC-like" evidence="15">
    <location>
        <begin position="18"/>
        <end position="205"/>
    </location>
</feature>
<gene>
    <name evidence="16" type="ORF">EDD55_1123</name>
</gene>
<dbReference type="Gene3D" id="3.90.870.10">
    <property type="entry name" value="DHBP synthase"/>
    <property type="match status" value="1"/>
</dbReference>
<comment type="similarity">
    <text evidence="2 13">Belongs to the SUA5 family.</text>
</comment>
<feature type="binding site" evidence="14">
    <location>
        <position position="157"/>
    </location>
    <ligand>
        <name>ATP</name>
        <dbReference type="ChEBI" id="CHEBI:30616"/>
    </ligand>
</feature>
<dbReference type="GO" id="GO:0000049">
    <property type="term" value="F:tRNA binding"/>
    <property type="evidence" value="ECO:0007669"/>
    <property type="project" value="TreeGrafter"/>
</dbReference>
<dbReference type="Pfam" id="PF01300">
    <property type="entry name" value="Sua5_yciO_yrdC"/>
    <property type="match status" value="1"/>
</dbReference>
<dbReference type="GO" id="GO:0008033">
    <property type="term" value="P:tRNA processing"/>
    <property type="evidence" value="ECO:0007669"/>
    <property type="project" value="UniProtKB-KW"/>
</dbReference>
<dbReference type="InterPro" id="IPR017945">
    <property type="entry name" value="DHBP_synth_RibB-like_a/b_dom"/>
</dbReference>
<feature type="binding site" evidence="14">
    <location>
        <position position="63"/>
    </location>
    <ligand>
        <name>ATP</name>
        <dbReference type="ChEBI" id="CHEBI:30616"/>
    </ligand>
</feature>
<dbReference type="GO" id="GO:0005737">
    <property type="term" value="C:cytoplasm"/>
    <property type="evidence" value="ECO:0007669"/>
    <property type="project" value="UniProtKB-SubCell"/>
</dbReference>
<feature type="binding site" evidence="14">
    <location>
        <position position="187"/>
    </location>
    <ligand>
        <name>L-threonine</name>
        <dbReference type="ChEBI" id="CHEBI:57926"/>
    </ligand>
</feature>
<feature type="binding site" evidence="14">
    <location>
        <position position="236"/>
    </location>
    <ligand>
        <name>ATP</name>
        <dbReference type="ChEBI" id="CHEBI:30616"/>
    </ligand>
</feature>
<evidence type="ECO:0000256" key="5">
    <source>
        <dbReference type="ARBA" id="ARBA00022490"/>
    </source>
</evidence>